<dbReference type="Proteomes" id="UP001153076">
    <property type="component" value="Unassembled WGS sequence"/>
</dbReference>
<dbReference type="PANTHER" id="PTHR33233">
    <property type="entry name" value="ENDONUCLEASE/EXONUCLEASE/PHOSPHATASE"/>
    <property type="match status" value="1"/>
</dbReference>
<evidence type="ECO:0000313" key="1">
    <source>
        <dbReference type="EMBL" id="KAJ8419762.1"/>
    </source>
</evidence>
<organism evidence="1 2">
    <name type="scientific">Carnegiea gigantea</name>
    <dbReference type="NCBI Taxonomy" id="171969"/>
    <lineage>
        <taxon>Eukaryota</taxon>
        <taxon>Viridiplantae</taxon>
        <taxon>Streptophyta</taxon>
        <taxon>Embryophyta</taxon>
        <taxon>Tracheophyta</taxon>
        <taxon>Spermatophyta</taxon>
        <taxon>Magnoliopsida</taxon>
        <taxon>eudicotyledons</taxon>
        <taxon>Gunneridae</taxon>
        <taxon>Pentapetalae</taxon>
        <taxon>Caryophyllales</taxon>
        <taxon>Cactineae</taxon>
        <taxon>Cactaceae</taxon>
        <taxon>Cactoideae</taxon>
        <taxon>Echinocereeae</taxon>
        <taxon>Carnegiea</taxon>
    </lineage>
</organism>
<dbReference type="AlphaFoldDB" id="A0A9Q1JEB2"/>
<gene>
    <name evidence="1" type="ORF">Cgig2_030064</name>
</gene>
<dbReference type="PANTHER" id="PTHR33233:SF17">
    <property type="entry name" value="DUF4283 DOMAIN-CONTAINING PROTEIN"/>
    <property type="match status" value="1"/>
</dbReference>
<dbReference type="EMBL" id="JAKOGI010004470">
    <property type="protein sequence ID" value="KAJ8419762.1"/>
    <property type="molecule type" value="Genomic_DNA"/>
</dbReference>
<name>A0A9Q1JEB2_9CARY</name>
<protein>
    <recommendedName>
        <fullName evidence="3">DUF4283 domain-containing protein</fullName>
    </recommendedName>
</protein>
<comment type="caution">
    <text evidence="1">The sequence shown here is derived from an EMBL/GenBank/DDBJ whole genome shotgun (WGS) entry which is preliminary data.</text>
</comment>
<evidence type="ECO:0000313" key="2">
    <source>
        <dbReference type="Proteomes" id="UP001153076"/>
    </source>
</evidence>
<reference evidence="1" key="1">
    <citation type="submission" date="2022-04" db="EMBL/GenBank/DDBJ databases">
        <title>Carnegiea gigantea Genome sequencing and assembly v2.</title>
        <authorList>
            <person name="Copetti D."/>
            <person name="Sanderson M.J."/>
            <person name="Burquez A."/>
            <person name="Wojciechowski M.F."/>
        </authorList>
    </citation>
    <scope>NUCLEOTIDE SEQUENCE</scope>
    <source>
        <strain evidence="1">SGP5-SGP5p</strain>
        <tissue evidence="1">Aerial part</tissue>
    </source>
</reference>
<sequence length="249" mass="29364">MDINTKTLVSLPIWVRFLELDIKHWGLDSLSKIGSVLGIPIKTDKYIRDKYFLRYARLLIEMQLQDNFQEFVNEHNVVVRQKVEYEWKPTKCSFCKIQEPQNLAPPQPHTDEEGFVTIRKKAATLVTGHKELYAPTHVQNCFNSLTETEGPENMHLKTEGRGPPMDRIYSWNIRGLYWPNKQEDVKIILHEKHMGFIRLLEIKFIHCKATQTNTMKSFYITFVYGANQEMQRRILREDLKHIAKNMDDA</sequence>
<accession>A0A9Q1JEB2</accession>
<proteinExistence type="predicted"/>
<evidence type="ECO:0008006" key="3">
    <source>
        <dbReference type="Google" id="ProtNLM"/>
    </source>
</evidence>
<keyword evidence="2" id="KW-1185">Reference proteome</keyword>